<dbReference type="GO" id="GO:0003676">
    <property type="term" value="F:nucleic acid binding"/>
    <property type="evidence" value="ECO:0007669"/>
    <property type="project" value="InterPro"/>
</dbReference>
<proteinExistence type="inferred from homology"/>
<evidence type="ECO:0000259" key="2">
    <source>
        <dbReference type="SMART" id="SM00316"/>
    </source>
</evidence>
<protein>
    <recommendedName>
        <fullName evidence="2">S1 motif domain-containing protein</fullName>
    </recommendedName>
</protein>
<dbReference type="InterPro" id="IPR014464">
    <property type="entry name" value="CvfB_fam"/>
</dbReference>
<organism evidence="3 4">
    <name type="scientific">Candidatus Alistipes intestinigallinarum</name>
    <dbReference type="NCBI Taxonomy" id="2838440"/>
    <lineage>
        <taxon>Bacteria</taxon>
        <taxon>Pseudomonadati</taxon>
        <taxon>Bacteroidota</taxon>
        <taxon>Bacteroidia</taxon>
        <taxon>Bacteroidales</taxon>
        <taxon>Rikenellaceae</taxon>
        <taxon>Alistipes</taxon>
    </lineage>
</organism>
<dbReference type="InterPro" id="IPR003029">
    <property type="entry name" value="S1_domain"/>
</dbReference>
<dbReference type="InterPro" id="IPR012340">
    <property type="entry name" value="NA-bd_OB-fold"/>
</dbReference>
<evidence type="ECO:0000313" key="3">
    <source>
        <dbReference type="EMBL" id="HIY69631.1"/>
    </source>
</evidence>
<dbReference type="SMART" id="SM00316">
    <property type="entry name" value="S1"/>
    <property type="match status" value="3"/>
</dbReference>
<feature type="domain" description="S1 motif" evidence="2">
    <location>
        <begin position="69"/>
        <end position="132"/>
    </location>
</feature>
<comment type="similarity">
    <text evidence="1">Belongs to the CvfB family.</text>
</comment>
<dbReference type="Pfam" id="PF17783">
    <property type="entry name" value="WHD_CvfB"/>
    <property type="match status" value="1"/>
</dbReference>
<feature type="domain" description="S1 motif" evidence="2">
    <location>
        <begin position="145"/>
        <end position="207"/>
    </location>
</feature>
<reference evidence="3" key="1">
    <citation type="journal article" date="2021" name="PeerJ">
        <title>Extensive microbial diversity within the chicken gut microbiome revealed by metagenomics and culture.</title>
        <authorList>
            <person name="Gilroy R."/>
            <person name="Ravi A."/>
            <person name="Getino M."/>
            <person name="Pursley I."/>
            <person name="Horton D.L."/>
            <person name="Alikhan N.F."/>
            <person name="Baker D."/>
            <person name="Gharbi K."/>
            <person name="Hall N."/>
            <person name="Watson M."/>
            <person name="Adriaenssens E.M."/>
            <person name="Foster-Nyarko E."/>
            <person name="Jarju S."/>
            <person name="Secka A."/>
            <person name="Antonio M."/>
            <person name="Oren A."/>
            <person name="Chaudhuri R.R."/>
            <person name="La Ragione R."/>
            <person name="Hildebrand F."/>
            <person name="Pallen M.J."/>
        </authorList>
    </citation>
    <scope>NUCLEOTIDE SEQUENCE</scope>
    <source>
        <strain evidence="3">5134</strain>
    </source>
</reference>
<comment type="caution">
    <text evidence="3">The sequence shown here is derived from an EMBL/GenBank/DDBJ whole genome shotgun (WGS) entry which is preliminary data.</text>
</comment>
<dbReference type="PANTHER" id="PTHR37296">
    <property type="entry name" value="CONSERVED VIRULENCE FACTOR B"/>
    <property type="match status" value="1"/>
</dbReference>
<dbReference type="EMBL" id="DXDA01000072">
    <property type="protein sequence ID" value="HIY69631.1"/>
    <property type="molecule type" value="Genomic_DNA"/>
</dbReference>
<dbReference type="AlphaFoldDB" id="A0A9D2CBT6"/>
<dbReference type="InterPro" id="IPR039566">
    <property type="entry name" value="CvfB_S1_st"/>
</dbReference>
<gene>
    <name evidence="3" type="ORF">H9828_09470</name>
</gene>
<dbReference type="Gene3D" id="1.10.10.10">
    <property type="entry name" value="Winged helix-like DNA-binding domain superfamily/Winged helix DNA-binding domain"/>
    <property type="match status" value="1"/>
</dbReference>
<feature type="domain" description="S1 motif" evidence="2">
    <location>
        <begin position="3"/>
        <end position="64"/>
    </location>
</feature>
<dbReference type="InterPro" id="IPR036388">
    <property type="entry name" value="WH-like_DNA-bd_sf"/>
</dbReference>
<dbReference type="InterPro" id="IPR040764">
    <property type="entry name" value="CvfB_WH"/>
</dbReference>
<evidence type="ECO:0000313" key="4">
    <source>
        <dbReference type="Proteomes" id="UP000886844"/>
    </source>
</evidence>
<dbReference type="PIRSF" id="PIRSF012524">
    <property type="entry name" value="YitL_S1"/>
    <property type="match status" value="1"/>
</dbReference>
<dbReference type="Pfam" id="PF13509">
    <property type="entry name" value="S1_2"/>
    <property type="match status" value="2"/>
</dbReference>
<dbReference type="Gene3D" id="2.40.50.140">
    <property type="entry name" value="Nucleic acid-binding proteins"/>
    <property type="match status" value="2"/>
</dbReference>
<dbReference type="Proteomes" id="UP000886844">
    <property type="component" value="Unassembled WGS sequence"/>
</dbReference>
<reference evidence="3" key="2">
    <citation type="submission" date="2021-04" db="EMBL/GenBank/DDBJ databases">
        <authorList>
            <person name="Gilroy R."/>
        </authorList>
    </citation>
    <scope>NUCLEOTIDE SEQUENCE</scope>
    <source>
        <strain evidence="3">5134</strain>
    </source>
</reference>
<dbReference type="PANTHER" id="PTHR37296:SF1">
    <property type="entry name" value="CONSERVED VIRULENCE FACTOR B"/>
    <property type="match status" value="1"/>
</dbReference>
<evidence type="ECO:0000256" key="1">
    <source>
        <dbReference type="PIRNR" id="PIRNR012524"/>
    </source>
</evidence>
<accession>A0A9D2CBT6</accession>
<sequence>MLRAGRTETLTVSRISDYGIYLADEEQQEVLLPNRYTSLSDKIGDKKEVFIYHDSEDRLVATTETPRLQVGEVGFLRVVDKTPHGAFLDWGLHGKDLFLPNRNQQGGVLVGHEYLVYLYEDDITGRCVATEKLKAFVNNELISVKPREQVSILVASESPIGFRVVINNRHWGMIYRNQIFQPVAIGDRFTAYVARITDDNRIDLSLQQSGLAQVRDSAEVLLRLLRENGGELPLNDDSDPETVRNTTRMSKKVFKRSLGMLLKRGLVEIGPNGTKLKENKTL</sequence>
<name>A0A9D2CBT6_9BACT</name>